<evidence type="ECO:0000256" key="3">
    <source>
        <dbReference type="ARBA" id="ARBA00022452"/>
    </source>
</evidence>
<evidence type="ECO:0000256" key="2">
    <source>
        <dbReference type="ARBA" id="ARBA00022448"/>
    </source>
</evidence>
<evidence type="ECO:0000256" key="1">
    <source>
        <dbReference type="ARBA" id="ARBA00004571"/>
    </source>
</evidence>
<keyword evidence="3 7" id="KW-1134">Transmembrane beta strand</keyword>
<dbReference type="NCBIfam" id="TIGR04056">
    <property type="entry name" value="OMP_RagA_SusC"/>
    <property type="match status" value="1"/>
</dbReference>
<dbReference type="InterPro" id="IPR008969">
    <property type="entry name" value="CarboxyPept-like_regulatory"/>
</dbReference>
<evidence type="ECO:0000256" key="8">
    <source>
        <dbReference type="SAM" id="SignalP"/>
    </source>
</evidence>
<dbReference type="InterPro" id="IPR023996">
    <property type="entry name" value="TonB-dep_OMP_SusC/RagA"/>
</dbReference>
<evidence type="ECO:0000313" key="11">
    <source>
        <dbReference type="Proteomes" id="UP001597201"/>
    </source>
</evidence>
<dbReference type="Gene3D" id="2.170.130.10">
    <property type="entry name" value="TonB-dependent receptor, plug domain"/>
    <property type="match status" value="1"/>
</dbReference>
<dbReference type="NCBIfam" id="TIGR04057">
    <property type="entry name" value="SusC_RagA_signa"/>
    <property type="match status" value="1"/>
</dbReference>
<evidence type="ECO:0000313" key="10">
    <source>
        <dbReference type="EMBL" id="MFD1316413.1"/>
    </source>
</evidence>
<keyword evidence="2 7" id="KW-0813">Transport</keyword>
<dbReference type="EMBL" id="JBHTMY010000003">
    <property type="protein sequence ID" value="MFD1316413.1"/>
    <property type="molecule type" value="Genomic_DNA"/>
</dbReference>
<dbReference type="SUPFAM" id="SSF49464">
    <property type="entry name" value="Carboxypeptidase regulatory domain-like"/>
    <property type="match status" value="1"/>
</dbReference>
<comment type="similarity">
    <text evidence="7">Belongs to the TonB-dependent receptor family.</text>
</comment>
<dbReference type="InterPro" id="IPR039426">
    <property type="entry name" value="TonB-dep_rcpt-like"/>
</dbReference>
<protein>
    <submittedName>
        <fullName evidence="10">SusC/RagA family TonB-linked outer membrane protein</fullName>
    </submittedName>
</protein>
<accession>A0ABW3Y585</accession>
<dbReference type="SUPFAM" id="SSF56935">
    <property type="entry name" value="Porins"/>
    <property type="match status" value="1"/>
</dbReference>
<dbReference type="Gene3D" id="2.60.40.1120">
    <property type="entry name" value="Carboxypeptidase-like, regulatory domain"/>
    <property type="match status" value="1"/>
</dbReference>
<dbReference type="InterPro" id="IPR023997">
    <property type="entry name" value="TonB-dep_OMP_SusC/RagA_CS"/>
</dbReference>
<keyword evidence="8" id="KW-0732">Signal</keyword>
<evidence type="ECO:0000256" key="5">
    <source>
        <dbReference type="ARBA" id="ARBA00023136"/>
    </source>
</evidence>
<gene>
    <name evidence="10" type="ORF">ACFQ39_12360</name>
</gene>
<keyword evidence="5 7" id="KW-0472">Membrane</keyword>
<keyword evidence="11" id="KW-1185">Reference proteome</keyword>
<feature type="domain" description="TonB-dependent receptor plug" evidence="9">
    <location>
        <begin position="121"/>
        <end position="226"/>
    </location>
</feature>
<sequence length="1023" mass="114252">MKDNFFKKHLMKVSFFIFFLLSISIQAQLVTVKGKVTELDGIGLPGVNIIQKGTSNGVVTDLGGNYSIQLQSGSDVLVYSFVGYETIERSVGVKSVIDVILKEDSQSLEEVVIVGYAATKRKDILGSVASIKSEDIAQTTPVNALDGIQGRLSGVQISSNGGPGSGSSISIRGTSTFSGGVNPLYVVDGQQLEDIDNLDPSDIASIEVLKDGASAAIYGSKSANGVVIITTKSGTKGGQTRLDVNAASSYSFLNSAIPVANSNERIYYEQVRGGTDPNSVTRPADSLSLLYANSNDLQKLVTRVGRRDQINVAVSGGGEKNKYYWNTGYLQEQGIVINSGYKRINSLARIDADIFKNLTAGTKLLASYEIQKGLNENTVFQQIAERIPYFPVFEPDGSYTPEIAGRQNPIAEANERTLDDRNFRAQSFNYLQWQILPSLSFRSTLGINFRLRKQNEFNPTIVQRVGTPPDGRERQTLSYDLLHENFLTYRESFGDHNLSGIAGFSLQKWDEEFSDIRAQSFLSDFPQTFNNVDELRYATTSKAGHSLTGLFADLAYDYKGKYLIKGTIRRDGSSRFGEDKKYGVFPSVQVGWRLSGEKFMENTVVSNLLFRASYGETGNERIGNYESLLLYQPGYWYGTNGIATYQLANPDLGWESTISTNFGVDLSMFKNRFNLTFDLWQKTTEDLLYDVPLPEETGFIQVRKNIGSVENRGFDLSLSGTIVRSENFQWFSSFNISYLQNEVKELADEDGFQDGDFYISEGEPIGNMYGYRNLGVFPYDESNAFTNDGVQLSPNFDIEGNFVNYTLNGQEYTGDVNRLRVGSRTLRGGDIYWEDVNGDFNIDGANDRQVIGNGLPEYFGGFFNEFTIKNFSFSFLFDYNFGNDIYKRYDQLRNDLNSSNETPSPDRIAGAWTKPGDIAEFASLDRGRTQNRLGPNSQYILSGDYIRLRNIRFQYNIAQHTIDRISWMKNFGVYMSLNNLLTWTNYDGYNPELGNRGNSLQPGVDNLRYPNRTEVIIGVNISL</sequence>
<dbReference type="Pfam" id="PF07715">
    <property type="entry name" value="Plug"/>
    <property type="match status" value="1"/>
</dbReference>
<evidence type="ECO:0000256" key="7">
    <source>
        <dbReference type="PROSITE-ProRule" id="PRU01360"/>
    </source>
</evidence>
<dbReference type="Gene3D" id="2.40.170.20">
    <property type="entry name" value="TonB-dependent receptor, beta-barrel domain"/>
    <property type="match status" value="1"/>
</dbReference>
<feature type="chain" id="PRO_5045929461" evidence="8">
    <location>
        <begin position="28"/>
        <end position="1023"/>
    </location>
</feature>
<keyword evidence="6 7" id="KW-0998">Cell outer membrane</keyword>
<name>A0ABW3Y585_9FLAO</name>
<dbReference type="InterPro" id="IPR037066">
    <property type="entry name" value="Plug_dom_sf"/>
</dbReference>
<proteinExistence type="inferred from homology"/>
<dbReference type="InterPro" id="IPR036942">
    <property type="entry name" value="Beta-barrel_TonB_sf"/>
</dbReference>
<dbReference type="RefSeq" id="WP_377179365.1">
    <property type="nucleotide sequence ID" value="NZ_JBHTMY010000003.1"/>
</dbReference>
<dbReference type="Pfam" id="PF13715">
    <property type="entry name" value="CarbopepD_reg_2"/>
    <property type="match status" value="1"/>
</dbReference>
<feature type="signal peptide" evidence="8">
    <location>
        <begin position="1"/>
        <end position="27"/>
    </location>
</feature>
<evidence type="ECO:0000256" key="6">
    <source>
        <dbReference type="ARBA" id="ARBA00023237"/>
    </source>
</evidence>
<evidence type="ECO:0000256" key="4">
    <source>
        <dbReference type="ARBA" id="ARBA00022692"/>
    </source>
</evidence>
<reference evidence="11" key="1">
    <citation type="journal article" date="2019" name="Int. J. Syst. Evol. Microbiol.">
        <title>The Global Catalogue of Microorganisms (GCM) 10K type strain sequencing project: providing services to taxonomists for standard genome sequencing and annotation.</title>
        <authorList>
            <consortium name="The Broad Institute Genomics Platform"/>
            <consortium name="The Broad Institute Genome Sequencing Center for Infectious Disease"/>
            <person name="Wu L."/>
            <person name="Ma J."/>
        </authorList>
    </citation>
    <scope>NUCLEOTIDE SEQUENCE [LARGE SCALE GENOMIC DNA]</scope>
    <source>
        <strain evidence="11">CCUG 61485</strain>
    </source>
</reference>
<organism evidence="10 11">
    <name type="scientific">Namhaeicola litoreus</name>
    <dbReference type="NCBI Taxonomy" id="1052145"/>
    <lineage>
        <taxon>Bacteria</taxon>
        <taxon>Pseudomonadati</taxon>
        <taxon>Bacteroidota</taxon>
        <taxon>Flavobacteriia</taxon>
        <taxon>Flavobacteriales</taxon>
        <taxon>Flavobacteriaceae</taxon>
        <taxon>Namhaeicola</taxon>
    </lineage>
</organism>
<dbReference type="PROSITE" id="PS52016">
    <property type="entry name" value="TONB_DEPENDENT_REC_3"/>
    <property type="match status" value="1"/>
</dbReference>
<dbReference type="Proteomes" id="UP001597201">
    <property type="component" value="Unassembled WGS sequence"/>
</dbReference>
<dbReference type="InterPro" id="IPR012910">
    <property type="entry name" value="Plug_dom"/>
</dbReference>
<evidence type="ECO:0000259" key="9">
    <source>
        <dbReference type="Pfam" id="PF07715"/>
    </source>
</evidence>
<keyword evidence="4 7" id="KW-0812">Transmembrane</keyword>
<comment type="caution">
    <text evidence="10">The sequence shown here is derived from an EMBL/GenBank/DDBJ whole genome shotgun (WGS) entry which is preliminary data.</text>
</comment>
<comment type="subcellular location">
    <subcellularLocation>
        <location evidence="1 7">Cell outer membrane</location>
        <topology evidence="1 7">Multi-pass membrane protein</topology>
    </subcellularLocation>
</comment>